<keyword evidence="4" id="KW-1185">Reference proteome</keyword>
<evidence type="ECO:0000259" key="2">
    <source>
        <dbReference type="Pfam" id="PF03703"/>
    </source>
</evidence>
<gene>
    <name evidence="3" type="ORF">LzC2_14950</name>
</gene>
<dbReference type="Pfam" id="PF03703">
    <property type="entry name" value="bPH_2"/>
    <property type="match status" value="1"/>
</dbReference>
<feature type="transmembrane region" description="Helical" evidence="1">
    <location>
        <begin position="133"/>
        <end position="159"/>
    </location>
</feature>
<evidence type="ECO:0000313" key="4">
    <source>
        <dbReference type="Proteomes" id="UP000609651"/>
    </source>
</evidence>
<dbReference type="RefSeq" id="WP_171185417.1">
    <property type="nucleotide sequence ID" value="NZ_WTPX01000036.1"/>
</dbReference>
<feature type="transmembrane region" description="Helical" evidence="1">
    <location>
        <begin position="101"/>
        <end position="127"/>
    </location>
</feature>
<dbReference type="EMBL" id="WTPX01000036">
    <property type="protein sequence ID" value="NNJ25425.1"/>
    <property type="molecule type" value="Genomic_DNA"/>
</dbReference>
<dbReference type="Gene3D" id="2.20.28.160">
    <property type="match status" value="1"/>
</dbReference>
<dbReference type="Proteomes" id="UP000609651">
    <property type="component" value="Unassembled WGS sequence"/>
</dbReference>
<keyword evidence="1" id="KW-0472">Membrane</keyword>
<name>A0ABX1VBX5_9PLAN</name>
<feature type="domain" description="YdbS-like PH" evidence="2">
    <location>
        <begin position="165"/>
        <end position="236"/>
    </location>
</feature>
<comment type="caution">
    <text evidence="3">The sequence shown here is derived from an EMBL/GenBank/DDBJ whole genome shotgun (WGS) entry which is preliminary data.</text>
</comment>
<sequence>MADASASTPDTGTDATAVQHVTYQCPHCGAKSSVAEVLMGERIDCRKCHKPFELGVPVAQPIRDEPGAKADFVVDAGGGDTEEKVLVTHPAAFRNRPGKTLLAVTAIALGVLCLLGALGVGLGLGLLAQVEGWIGATVLAAVGGVLIVGGLIAMGIWWLRSRFETLTVTGQRTTFRFGLISRDTSEVQHDDIRNLQVEQSGFDRLLGVGDLFLSSSGQDGLEIHAYGIPHPEHVADVVRDLQ</sequence>
<dbReference type="PANTHER" id="PTHR37938:SF1">
    <property type="entry name" value="BLL0215 PROTEIN"/>
    <property type="match status" value="1"/>
</dbReference>
<organism evidence="3 4">
    <name type="scientific">Alienimonas chondri</name>
    <dbReference type="NCBI Taxonomy" id="2681879"/>
    <lineage>
        <taxon>Bacteria</taxon>
        <taxon>Pseudomonadati</taxon>
        <taxon>Planctomycetota</taxon>
        <taxon>Planctomycetia</taxon>
        <taxon>Planctomycetales</taxon>
        <taxon>Planctomycetaceae</taxon>
        <taxon>Alienimonas</taxon>
    </lineage>
</organism>
<dbReference type="PANTHER" id="PTHR37938">
    <property type="entry name" value="BLL0215 PROTEIN"/>
    <property type="match status" value="1"/>
</dbReference>
<protein>
    <recommendedName>
        <fullName evidence="2">YdbS-like PH domain-containing protein</fullName>
    </recommendedName>
</protein>
<dbReference type="InterPro" id="IPR005182">
    <property type="entry name" value="YdbS-like_PH"/>
</dbReference>
<accession>A0ABX1VBX5</accession>
<reference evidence="3 4" key="1">
    <citation type="journal article" date="2020" name="Syst. Appl. Microbiol.">
        <title>Alienimonas chondri sp. nov., a novel planctomycete isolated from the biofilm of the red alga Chondrus crispus.</title>
        <authorList>
            <person name="Vitorino I."/>
            <person name="Albuquerque L."/>
            <person name="Wiegand S."/>
            <person name="Kallscheuer N."/>
            <person name="da Costa M.S."/>
            <person name="Lobo-da-Cunha A."/>
            <person name="Jogler C."/>
            <person name="Lage O.M."/>
        </authorList>
    </citation>
    <scope>NUCLEOTIDE SEQUENCE [LARGE SCALE GENOMIC DNA]</scope>
    <source>
        <strain evidence="3 4">LzC2</strain>
    </source>
</reference>
<keyword evidence="1" id="KW-0812">Transmembrane</keyword>
<evidence type="ECO:0000256" key="1">
    <source>
        <dbReference type="SAM" id="Phobius"/>
    </source>
</evidence>
<keyword evidence="1" id="KW-1133">Transmembrane helix</keyword>
<proteinExistence type="predicted"/>
<evidence type="ECO:0000313" key="3">
    <source>
        <dbReference type="EMBL" id="NNJ25425.1"/>
    </source>
</evidence>